<gene>
    <name evidence="4" type="ORF">UFOVP384_9</name>
</gene>
<organism evidence="4">
    <name type="scientific">uncultured Caudovirales phage</name>
    <dbReference type="NCBI Taxonomy" id="2100421"/>
    <lineage>
        <taxon>Viruses</taxon>
        <taxon>Duplodnaviria</taxon>
        <taxon>Heunggongvirae</taxon>
        <taxon>Uroviricota</taxon>
        <taxon>Caudoviricetes</taxon>
        <taxon>Peduoviridae</taxon>
        <taxon>Maltschvirus</taxon>
        <taxon>Maltschvirus maltsch</taxon>
    </lineage>
</organism>
<dbReference type="InterPro" id="IPR036388">
    <property type="entry name" value="WH-like_DNA-bd_sf"/>
</dbReference>
<keyword evidence="1" id="KW-0118">Viral capsid assembly</keyword>
<protein>
    <submittedName>
        <fullName evidence="4">Bacteriophage/Gene transfer agent portal protein</fullName>
    </submittedName>
</protein>
<keyword evidence="2" id="KW-1160">Virus entry into host cell</keyword>
<evidence type="ECO:0000256" key="2">
    <source>
        <dbReference type="ARBA" id="ARBA00023009"/>
    </source>
</evidence>
<keyword evidence="2" id="KW-1162">Viral penetration into host cytoplasm</keyword>
<keyword evidence="1" id="KW-1188">Viral release from host cell</keyword>
<accession>A0A6J7X7E0</accession>
<evidence type="ECO:0000256" key="3">
    <source>
        <dbReference type="ARBA" id="ARBA00023219"/>
    </source>
</evidence>
<evidence type="ECO:0000313" key="4">
    <source>
        <dbReference type="EMBL" id="CAB5223203.1"/>
    </source>
</evidence>
<dbReference type="Pfam" id="PF04860">
    <property type="entry name" value="Phage_portal"/>
    <property type="match status" value="1"/>
</dbReference>
<proteinExistence type="predicted"/>
<keyword evidence="2" id="KW-1171">Viral genome ejection through host cell envelope</keyword>
<name>A0A6J7X7E0_9CAUD</name>
<sequence>MNDLITINFSEYSQPKFVEKKSQEWVSYGADNRYPGHLLSLLNTSAKHNAIVNGKANFIAGKGIVFEDETKQYLIQESINRNGETINDILDKVALDIETFGGCYLEVIYNPFGSATSLYHIDYNKVRSNADNTYFYVSEQWDSKNKPDDIEGIAAFDENNKSGKQIIYIKEYRPGVDTYTLPTYQGAMNYIELDVAVSEFHLNAIHNGMMPSKLISFNNGTPSEEEQRTIERRMRDKFAGEANAGKFIINFNNDPAKAPTVLDLSASDLDKQFDLLNKTIQQEIFSGHRITSASLFGIATEGALGARNEMRTAYEIFQNTYVNGKQQFIERWFGYILPLFGINEEFHIQPTEPLGFEFSEQIIAANMTQDEIREKLGLPAIVQLNSQQDIVNSIKSLPQEIAAKVIENMSAEELRGLVGLSNLVQPIQQREQFTTQEDDFAIDVFSEFGTSKSEFQVLKSRRVQFDDNFEPMQHQDFADVDILITEVQSGILDLIEKNALISANEIANALKVDAQMVSGSIANLESNGLLVSTEINKNGATVISRELTEAGKTQKKARKPLAEISIRYSYEVSPGLGERIIDTTRDFCRRLIELDRVYSRKEIEQISQRLGYSVWQRRGGFYHNPKTGVTTPYCRHRWVEQVVIK</sequence>
<dbReference type="InterPro" id="IPR036390">
    <property type="entry name" value="WH_DNA-bd_sf"/>
</dbReference>
<dbReference type="EMBL" id="LR798320">
    <property type="protein sequence ID" value="CAB5223203.1"/>
    <property type="molecule type" value="Genomic_DNA"/>
</dbReference>
<evidence type="ECO:0000256" key="1">
    <source>
        <dbReference type="ARBA" id="ARBA00022950"/>
    </source>
</evidence>
<reference evidence="4" key="1">
    <citation type="submission" date="2020-05" db="EMBL/GenBank/DDBJ databases">
        <authorList>
            <person name="Chiriac C."/>
            <person name="Salcher M."/>
            <person name="Ghai R."/>
            <person name="Kavagutti S V."/>
        </authorList>
    </citation>
    <scope>NUCLEOTIDE SEQUENCE</scope>
</reference>
<dbReference type="InterPro" id="IPR006944">
    <property type="entry name" value="Phage/GTA_portal"/>
</dbReference>
<keyword evidence="3" id="KW-0231">Viral genome packaging</keyword>
<dbReference type="Gene3D" id="1.10.10.10">
    <property type="entry name" value="Winged helix-like DNA-binding domain superfamily/Winged helix DNA-binding domain"/>
    <property type="match status" value="1"/>
</dbReference>
<dbReference type="SUPFAM" id="SSF46785">
    <property type="entry name" value="Winged helix' DNA-binding domain"/>
    <property type="match status" value="1"/>
</dbReference>